<organism evidence="2 3">
    <name type="scientific">Rhizobium tropici</name>
    <dbReference type="NCBI Taxonomy" id="398"/>
    <lineage>
        <taxon>Bacteria</taxon>
        <taxon>Pseudomonadati</taxon>
        <taxon>Pseudomonadota</taxon>
        <taxon>Alphaproteobacteria</taxon>
        <taxon>Hyphomicrobiales</taxon>
        <taxon>Rhizobiaceae</taxon>
        <taxon>Rhizobium/Agrobacterium group</taxon>
        <taxon>Rhizobium</taxon>
    </lineage>
</organism>
<keyword evidence="1" id="KW-1133">Transmembrane helix</keyword>
<dbReference type="Proteomes" id="UP000323608">
    <property type="component" value="Unassembled WGS sequence"/>
</dbReference>
<accession>A0A5B0WA89</accession>
<dbReference type="AlphaFoldDB" id="A0A5B0WA89"/>
<comment type="caution">
    <text evidence="2">The sequence shown here is derived from an EMBL/GenBank/DDBJ whole genome shotgun (WGS) entry which is preliminary data.</text>
</comment>
<feature type="transmembrane region" description="Helical" evidence="1">
    <location>
        <begin position="131"/>
        <end position="151"/>
    </location>
</feature>
<reference evidence="2 3" key="1">
    <citation type="submission" date="2019-07" db="EMBL/GenBank/DDBJ databases">
        <title>The Draft Genome Sequence of Rhizobium tropici SARCC-755 Associated with Superior Nodulation on Pigeonpea (Cajanus cajan (L.) Millsp.).</title>
        <authorList>
            <person name="Bopape F.L."/>
            <person name="Hassen A.I."/>
            <person name="Swanevelder Z.H."/>
            <person name="Gwata E.T."/>
        </authorList>
    </citation>
    <scope>NUCLEOTIDE SEQUENCE [LARGE SCALE GENOMIC DNA]</scope>
    <source>
        <strain evidence="2 3">SARCC-755</strain>
    </source>
</reference>
<dbReference type="OrthoDB" id="8397174at2"/>
<dbReference type="EMBL" id="VNIP01000004">
    <property type="protein sequence ID" value="KAA1183672.1"/>
    <property type="molecule type" value="Genomic_DNA"/>
</dbReference>
<feature type="transmembrane region" description="Helical" evidence="1">
    <location>
        <begin position="37"/>
        <end position="55"/>
    </location>
</feature>
<evidence type="ECO:0000256" key="1">
    <source>
        <dbReference type="SAM" id="Phobius"/>
    </source>
</evidence>
<sequence length="175" mass="19568">MEFINRYVDRPLLDCGAMALRTWHEHTGQSPQKLAPFWNLIVILLLLSASSLFLAGSAYRLIFVALLMLSIPSLRVLAFGRSARTYNIRAYRALAAIAVRKREAEWAVRLTVLFTSVAFPFCVHVEDQTTALFLLGASLWFALIVPARLYLEAAEPPPPADDGRKVSSRETMFAA</sequence>
<feature type="transmembrane region" description="Helical" evidence="1">
    <location>
        <begin position="61"/>
        <end position="79"/>
    </location>
</feature>
<evidence type="ECO:0000313" key="2">
    <source>
        <dbReference type="EMBL" id="KAA1183672.1"/>
    </source>
</evidence>
<dbReference type="RefSeq" id="WP_149633801.1">
    <property type="nucleotide sequence ID" value="NZ_VNIP01000004.1"/>
</dbReference>
<feature type="transmembrane region" description="Helical" evidence="1">
    <location>
        <begin position="106"/>
        <end position="125"/>
    </location>
</feature>
<gene>
    <name evidence="2" type="ORF">FP026_06435</name>
</gene>
<proteinExistence type="predicted"/>
<protein>
    <submittedName>
        <fullName evidence="2">Uncharacterized protein</fullName>
    </submittedName>
</protein>
<keyword evidence="1" id="KW-0472">Membrane</keyword>
<evidence type="ECO:0000313" key="3">
    <source>
        <dbReference type="Proteomes" id="UP000323608"/>
    </source>
</evidence>
<name>A0A5B0WA89_RHITR</name>
<keyword evidence="1" id="KW-0812">Transmembrane</keyword>